<dbReference type="Gramene" id="TraesCS3B03G0721200.1">
    <property type="protein sequence ID" value="TraesCS3B03G0721200.1.CDS"/>
    <property type="gene ID" value="TraesCS3B03G0721200"/>
</dbReference>
<evidence type="ECO:0000256" key="1">
    <source>
        <dbReference type="ARBA" id="ARBA00011412"/>
    </source>
</evidence>
<dbReference type="PaxDb" id="4565-Traes_3B_916FE8E70.1"/>
<evidence type="ECO:0000313" key="2">
    <source>
        <dbReference type="EnsemblPlants" id="TraesCS3B02G279400.2"/>
    </source>
</evidence>
<dbReference type="InterPro" id="IPR016102">
    <property type="entry name" value="Succinyl-CoA_synth-like"/>
</dbReference>
<accession>A0A3B6FMU2</accession>
<dbReference type="EnsemblPlants" id="TraesCS3B02G279400.2">
    <property type="protein sequence ID" value="TraesCS3B02G279400.2"/>
    <property type="gene ID" value="TraesCS3B02G279400"/>
</dbReference>
<name>A0A3B6FMU2_WHEAT</name>
<dbReference type="PANTHER" id="PTHR23118">
    <property type="entry name" value="ATP-CITRATE SYNTHASE"/>
    <property type="match status" value="1"/>
</dbReference>
<dbReference type="SMR" id="A0A3B6FMU2"/>
<comment type="subunit">
    <text evidence="1">Heterooctamer of 4 alpha and 4 beta chains.</text>
</comment>
<reference evidence="2" key="1">
    <citation type="submission" date="2018-08" db="EMBL/GenBank/DDBJ databases">
        <authorList>
            <person name="Rossello M."/>
        </authorList>
    </citation>
    <scope>NUCLEOTIDE SEQUENCE [LARGE SCALE GENOMIC DNA]</scope>
    <source>
        <strain evidence="2">cv. Chinese Spring</strain>
    </source>
</reference>
<dbReference type="AlphaFoldDB" id="A0A3B6FMU2"/>
<keyword evidence="3" id="KW-1185">Reference proteome</keyword>
<dbReference type="GO" id="GO:0046912">
    <property type="term" value="F:acyltransferase activity, acyl groups converted into alkyl on transfer"/>
    <property type="evidence" value="ECO:0007669"/>
    <property type="project" value="InterPro"/>
</dbReference>
<dbReference type="Proteomes" id="UP000019116">
    <property type="component" value="Chromosome 3B"/>
</dbReference>
<dbReference type="Gramene" id="TraesCS3B02G279400.2">
    <property type="protein sequence ID" value="TraesCS3B02G279400.2"/>
    <property type="gene ID" value="TraesCS3B02G279400"/>
</dbReference>
<dbReference type="STRING" id="4565.A0A3B6FMU2"/>
<sequence>MEASLPYFPSARQMTERTTANSLFSLAPLRLTHRRLISRTPGTASRFRTVASTVPWPDGGAGSALLSVLDRALTDKEQYCREGSQVRRKGMEAERSVVEVIQVPVRRKKVVNATHQQSSSHARHAHVLLLLIPHHDTHKLFEVKMTVVLGELGGSDEYSLLESLKQGKVEKPVLAWVSGTCARLLKFDSSFSML</sequence>
<organism evidence="2">
    <name type="scientific">Triticum aestivum</name>
    <name type="common">Wheat</name>
    <dbReference type="NCBI Taxonomy" id="4565"/>
    <lineage>
        <taxon>Eukaryota</taxon>
        <taxon>Viridiplantae</taxon>
        <taxon>Streptophyta</taxon>
        <taxon>Embryophyta</taxon>
        <taxon>Tracheophyta</taxon>
        <taxon>Spermatophyta</taxon>
        <taxon>Magnoliopsida</taxon>
        <taxon>Liliopsida</taxon>
        <taxon>Poales</taxon>
        <taxon>Poaceae</taxon>
        <taxon>BOP clade</taxon>
        <taxon>Pooideae</taxon>
        <taxon>Triticodae</taxon>
        <taxon>Triticeae</taxon>
        <taxon>Triticinae</taxon>
        <taxon>Triticum</taxon>
    </lineage>
</organism>
<evidence type="ECO:0000313" key="3">
    <source>
        <dbReference type="Proteomes" id="UP000019116"/>
    </source>
</evidence>
<protein>
    <submittedName>
        <fullName evidence="2">Uncharacterized protein</fullName>
    </submittedName>
</protein>
<dbReference type="PANTHER" id="PTHR23118:SF42">
    <property type="entry name" value="ATP-CITRATE SYNTHASE"/>
    <property type="match status" value="1"/>
</dbReference>
<dbReference type="OrthoDB" id="1713547at2759"/>
<dbReference type="InterPro" id="IPR002020">
    <property type="entry name" value="Citrate_synthase"/>
</dbReference>
<reference evidence="2" key="2">
    <citation type="submission" date="2018-10" db="UniProtKB">
        <authorList>
            <consortium name="EnsemblPlants"/>
        </authorList>
    </citation>
    <scope>IDENTIFICATION</scope>
</reference>
<dbReference type="Gene3D" id="3.40.50.261">
    <property type="entry name" value="Succinyl-CoA synthetase domains"/>
    <property type="match status" value="1"/>
</dbReference>
<proteinExistence type="predicted"/>